<dbReference type="AlphaFoldDB" id="A0A673ZPI0"/>
<evidence type="ECO:0000313" key="11">
    <source>
        <dbReference type="Ensembl" id="ENSSTUP00000049214.1"/>
    </source>
</evidence>
<evidence type="ECO:0000256" key="9">
    <source>
        <dbReference type="ARBA" id="ARBA00023180"/>
    </source>
</evidence>
<gene>
    <name evidence="11" type="primary">PIGS</name>
    <name evidence="11" type="synonym">pigs</name>
</gene>
<keyword evidence="5 10" id="KW-0812">Transmembrane</keyword>
<dbReference type="GO" id="GO:0016255">
    <property type="term" value="P:attachment of GPI anchor to protein"/>
    <property type="evidence" value="ECO:0007669"/>
    <property type="project" value="InterPro"/>
</dbReference>
<evidence type="ECO:0000256" key="5">
    <source>
        <dbReference type="ARBA" id="ARBA00022692"/>
    </source>
</evidence>
<organism evidence="11 12">
    <name type="scientific">Salmo trutta</name>
    <name type="common">Brown trout</name>
    <dbReference type="NCBI Taxonomy" id="8032"/>
    <lineage>
        <taxon>Eukaryota</taxon>
        <taxon>Metazoa</taxon>
        <taxon>Chordata</taxon>
        <taxon>Craniata</taxon>
        <taxon>Vertebrata</taxon>
        <taxon>Euteleostomi</taxon>
        <taxon>Actinopterygii</taxon>
        <taxon>Neopterygii</taxon>
        <taxon>Teleostei</taxon>
        <taxon>Protacanthopterygii</taxon>
        <taxon>Salmoniformes</taxon>
        <taxon>Salmonidae</taxon>
        <taxon>Salmoninae</taxon>
        <taxon>Salmo</taxon>
    </lineage>
</organism>
<reference evidence="11" key="2">
    <citation type="submission" date="2025-09" db="UniProtKB">
        <authorList>
            <consortium name="Ensembl"/>
        </authorList>
    </citation>
    <scope>IDENTIFICATION</scope>
</reference>
<dbReference type="UniPathway" id="UPA00196"/>
<comment type="pathway">
    <text evidence="2">Glycolipid biosynthesis; glycosylphosphatidylinositol-anchor biosynthesis.</text>
</comment>
<reference evidence="11" key="1">
    <citation type="submission" date="2025-08" db="UniProtKB">
        <authorList>
            <consortium name="Ensembl"/>
        </authorList>
    </citation>
    <scope>IDENTIFICATION</scope>
</reference>
<keyword evidence="8 10" id="KW-0472">Membrane</keyword>
<dbReference type="Pfam" id="PF10510">
    <property type="entry name" value="PIG-S"/>
    <property type="match status" value="1"/>
</dbReference>
<evidence type="ECO:0000256" key="6">
    <source>
        <dbReference type="ARBA" id="ARBA00022824"/>
    </source>
</evidence>
<feature type="transmembrane region" description="Helical" evidence="10">
    <location>
        <begin position="578"/>
        <end position="601"/>
    </location>
</feature>
<feature type="transmembrane region" description="Helical" evidence="10">
    <location>
        <begin position="71"/>
        <end position="89"/>
    </location>
</feature>
<evidence type="ECO:0000256" key="2">
    <source>
        <dbReference type="ARBA" id="ARBA00004687"/>
    </source>
</evidence>
<evidence type="ECO:0000256" key="1">
    <source>
        <dbReference type="ARBA" id="ARBA00004477"/>
    </source>
</evidence>
<dbReference type="PANTHER" id="PTHR21072:SF13">
    <property type="entry name" value="GPI TRANSAMIDASE COMPONENT PIG-S"/>
    <property type="match status" value="1"/>
</dbReference>
<evidence type="ECO:0000256" key="8">
    <source>
        <dbReference type="ARBA" id="ARBA00023136"/>
    </source>
</evidence>
<evidence type="ECO:0000256" key="3">
    <source>
        <dbReference type="ARBA" id="ARBA00005316"/>
    </source>
</evidence>
<evidence type="ECO:0000313" key="12">
    <source>
        <dbReference type="Proteomes" id="UP000472277"/>
    </source>
</evidence>
<comment type="subcellular location">
    <subcellularLocation>
        <location evidence="1">Endoplasmic reticulum membrane</location>
        <topology evidence="1">Multi-pass membrane protein</topology>
    </subcellularLocation>
</comment>
<name>A0A673ZPI0_SALTR</name>
<dbReference type="Ensembl" id="ENSSTUT00000051402.1">
    <property type="protein sequence ID" value="ENSSTUP00000049214.1"/>
    <property type="gene ID" value="ENSSTUG00000020726.1"/>
</dbReference>
<keyword evidence="12" id="KW-1185">Reference proteome</keyword>
<keyword evidence="7 10" id="KW-1133">Transmembrane helix</keyword>
<comment type="similarity">
    <text evidence="3">Belongs to the PIGS family.</text>
</comment>
<dbReference type="Proteomes" id="UP000472277">
    <property type="component" value="Chromosome 12"/>
</dbReference>
<evidence type="ECO:0000256" key="10">
    <source>
        <dbReference type="SAM" id="Phobius"/>
    </source>
</evidence>
<dbReference type="OMA" id="AEHKYAV"/>
<accession>A0A673ZPI0</accession>
<evidence type="ECO:0000256" key="7">
    <source>
        <dbReference type="ARBA" id="ARBA00022989"/>
    </source>
</evidence>
<dbReference type="GO" id="GO:0006506">
    <property type="term" value="P:GPI anchor biosynthetic process"/>
    <property type="evidence" value="ECO:0007669"/>
    <property type="project" value="UniProtKB-UniPathway"/>
</dbReference>
<keyword evidence="6" id="KW-0256">Endoplasmic reticulum</keyword>
<dbReference type="GO" id="GO:0042765">
    <property type="term" value="C:GPI-anchor transamidase complex"/>
    <property type="evidence" value="ECO:0007669"/>
    <property type="project" value="InterPro"/>
</dbReference>
<sequence>MNTPESTCILERNHGLSMSLKLSAGPRVAELVQRVGTEGRVFYWTAVSWSCPAAPTEKMAAIEVERHRGRLAALAIAVVVIAVGVPLWWKTTETYRAWLPVTQINQLAQLQLQLSVEVEVVFSRGTLTAEHQKKVDPTHTRLEEHPVDETTGLSYRYETRYRTATIMEEDALNQPTAAETDQSLHLLSESPCGSVVIYVVPESSTLLPEGVSVYVGQRRTALLRAGRPMRLGVGLKEVLAHLETQVQQVLKVMSFSHSDITAALSDRVRLDYSSRDGLVDSMRAFKSSPGYEITFSLLNPDPKSHHLHWDIEAAVQSYIQPLLSKLAPVADFSLDSQILYYAVLGVNPRYDPSLNAYTLNADSLSHVINPVEARLGSSAASSNPVLNFLLYVPDARHSPLYITDHRKYTVVSNAFSSPRWGGIMVYNVNGTELPVDINIDMTRVMGVFLAQLRLMLGVQSSTPPPGFLVGPCGPAGLADWELDRLLWSRSVENVATATTTITSLAQLLDQIGNIVINDNIAEQVSAAVASLQLAVGQLEAGNLGLALQYSKEAILQSERAFFDPSLLHLLYFPDDQKFAIYIPLFLPMCVPILLSLLKMAAEARQRRRERQDKKE</sequence>
<protein>
    <submittedName>
        <fullName evidence="11">Phosphatidylinositol glycan anchor biosynthesis, class S</fullName>
    </submittedName>
</protein>
<evidence type="ECO:0000256" key="4">
    <source>
        <dbReference type="ARBA" id="ARBA00022502"/>
    </source>
</evidence>
<keyword evidence="9" id="KW-0325">Glycoprotein</keyword>
<dbReference type="GeneTree" id="ENSGT00390000017203"/>
<dbReference type="PANTHER" id="PTHR21072">
    <property type="entry name" value="GPI TRANSAMIDASE COMPONENT PIG-S"/>
    <property type="match status" value="1"/>
</dbReference>
<dbReference type="InterPro" id="IPR019540">
    <property type="entry name" value="PtdIno-glycan_biosynth_class_S"/>
</dbReference>
<keyword evidence="4" id="KW-0337">GPI-anchor biosynthesis</keyword>
<dbReference type="InParanoid" id="A0A673ZPI0"/>
<proteinExistence type="inferred from homology"/>